<dbReference type="GO" id="GO:0005886">
    <property type="term" value="C:plasma membrane"/>
    <property type="evidence" value="ECO:0007669"/>
    <property type="project" value="UniProtKB-SubCell"/>
</dbReference>
<dbReference type="EMBL" id="CADEPI010000013">
    <property type="protein sequence ID" value="CAB3363833.1"/>
    <property type="molecule type" value="Genomic_DNA"/>
</dbReference>
<dbReference type="GO" id="GO:0061630">
    <property type="term" value="F:ubiquitin protein ligase activity"/>
    <property type="evidence" value="ECO:0007669"/>
    <property type="project" value="TreeGrafter"/>
</dbReference>
<keyword evidence="3" id="KW-0862">Zinc</keyword>
<dbReference type="InterPro" id="IPR055111">
    <property type="entry name" value="RNF34_RFFL_HeH"/>
</dbReference>
<dbReference type="AlphaFoldDB" id="A0A8S1C3J7"/>
<evidence type="ECO:0000256" key="5">
    <source>
        <dbReference type="SAM" id="MobiDB-lite"/>
    </source>
</evidence>
<feature type="compositionally biased region" description="Low complexity" evidence="5">
    <location>
        <begin position="230"/>
        <end position="269"/>
    </location>
</feature>
<dbReference type="GO" id="GO:0070936">
    <property type="term" value="P:protein K48-linked ubiquitination"/>
    <property type="evidence" value="ECO:0007669"/>
    <property type="project" value="TreeGrafter"/>
</dbReference>
<reference evidence="7 8" key="1">
    <citation type="submission" date="2020-04" db="EMBL/GenBank/DDBJ databases">
        <authorList>
            <person name="Alioto T."/>
            <person name="Alioto T."/>
            <person name="Gomez Garrido J."/>
        </authorList>
    </citation>
    <scope>NUCLEOTIDE SEQUENCE [LARGE SCALE GENOMIC DNA]</scope>
</reference>
<evidence type="ECO:0000313" key="7">
    <source>
        <dbReference type="EMBL" id="CAB3363833.1"/>
    </source>
</evidence>
<keyword evidence="2 4" id="KW-0863">Zinc-finger</keyword>
<dbReference type="SUPFAM" id="SSF57850">
    <property type="entry name" value="RING/U-box"/>
    <property type="match status" value="1"/>
</dbReference>
<evidence type="ECO:0000256" key="1">
    <source>
        <dbReference type="ARBA" id="ARBA00004202"/>
    </source>
</evidence>
<dbReference type="GO" id="GO:0008270">
    <property type="term" value="F:zinc ion binding"/>
    <property type="evidence" value="ECO:0007669"/>
    <property type="project" value="UniProtKB-KW"/>
</dbReference>
<dbReference type="SUPFAM" id="SSF57903">
    <property type="entry name" value="FYVE/PHD zinc finger"/>
    <property type="match status" value="1"/>
</dbReference>
<dbReference type="Gene3D" id="1.10.720.30">
    <property type="entry name" value="SAP domain"/>
    <property type="match status" value="1"/>
</dbReference>
<dbReference type="PROSITE" id="PS50089">
    <property type="entry name" value="ZF_RING_2"/>
    <property type="match status" value="1"/>
</dbReference>
<dbReference type="Pfam" id="PF13920">
    <property type="entry name" value="zf-C3HC4_3"/>
    <property type="match status" value="1"/>
</dbReference>
<evidence type="ECO:0000313" key="8">
    <source>
        <dbReference type="Proteomes" id="UP000494165"/>
    </source>
</evidence>
<gene>
    <name evidence="7" type="ORF">CLODIP_2_CD09980</name>
</gene>
<feature type="compositionally biased region" description="Low complexity" evidence="5">
    <location>
        <begin position="161"/>
        <end position="172"/>
    </location>
</feature>
<dbReference type="Pfam" id="PF22968">
    <property type="entry name" value="RNF34L-like_3rd"/>
    <property type="match status" value="1"/>
</dbReference>
<dbReference type="InterPro" id="IPR051728">
    <property type="entry name" value="RING-FYVE_E3_ubiquitin-ligase"/>
</dbReference>
<feature type="compositionally biased region" description="Polar residues" evidence="5">
    <location>
        <begin position="148"/>
        <end position="157"/>
    </location>
</feature>
<dbReference type="Proteomes" id="UP000494165">
    <property type="component" value="Unassembled WGS sequence"/>
</dbReference>
<dbReference type="Gene3D" id="3.30.40.10">
    <property type="entry name" value="Zinc/RING finger domain, C3HC4 (zinc finger)"/>
    <property type="match status" value="1"/>
</dbReference>
<dbReference type="InterPro" id="IPR001841">
    <property type="entry name" value="Znf_RING"/>
</dbReference>
<evidence type="ECO:0000256" key="2">
    <source>
        <dbReference type="ARBA" id="ARBA00022771"/>
    </source>
</evidence>
<comment type="subcellular location">
    <subcellularLocation>
        <location evidence="1">Cell membrane</location>
        <topology evidence="1">Peripheral membrane protein</topology>
    </subcellularLocation>
</comment>
<dbReference type="InterPro" id="IPR011011">
    <property type="entry name" value="Znf_FYVE_PHD"/>
</dbReference>
<name>A0A8S1C3J7_9INSE</name>
<dbReference type="GO" id="GO:0043161">
    <property type="term" value="P:proteasome-mediated ubiquitin-dependent protein catabolic process"/>
    <property type="evidence" value="ECO:0007669"/>
    <property type="project" value="TreeGrafter"/>
</dbReference>
<accession>A0A8S1C3J7</accession>
<dbReference type="PANTHER" id="PTHR14879:SF15">
    <property type="entry name" value="E3 UBIQUITIN-PROTEIN LIGASE RIFIFYLIN-LIKE PROTEIN"/>
    <property type="match status" value="1"/>
</dbReference>
<dbReference type="InterPro" id="IPR036361">
    <property type="entry name" value="SAP_dom_sf"/>
</dbReference>
<dbReference type="GO" id="GO:1902042">
    <property type="term" value="P:negative regulation of extrinsic apoptotic signaling pathway via death domain receptors"/>
    <property type="evidence" value="ECO:0007669"/>
    <property type="project" value="TreeGrafter"/>
</dbReference>
<feature type="compositionally biased region" description="Pro residues" evidence="5">
    <location>
        <begin position="173"/>
        <end position="183"/>
    </location>
</feature>
<keyword evidence="2 4" id="KW-0479">Metal-binding</keyword>
<dbReference type="InterPro" id="IPR057299">
    <property type="entry name" value="RNF34_RFFL_SAP"/>
</dbReference>
<dbReference type="Pfam" id="PF23632">
    <property type="entry name" value="SAP_RNF34_RFFL"/>
    <property type="match status" value="1"/>
</dbReference>
<organism evidence="7 8">
    <name type="scientific">Cloeon dipterum</name>
    <dbReference type="NCBI Taxonomy" id="197152"/>
    <lineage>
        <taxon>Eukaryota</taxon>
        <taxon>Metazoa</taxon>
        <taxon>Ecdysozoa</taxon>
        <taxon>Arthropoda</taxon>
        <taxon>Hexapoda</taxon>
        <taxon>Insecta</taxon>
        <taxon>Pterygota</taxon>
        <taxon>Palaeoptera</taxon>
        <taxon>Ephemeroptera</taxon>
        <taxon>Pisciforma</taxon>
        <taxon>Baetidae</taxon>
        <taxon>Cloeon</taxon>
    </lineage>
</organism>
<keyword evidence="8" id="KW-1185">Reference proteome</keyword>
<proteinExistence type="predicted"/>
<dbReference type="PANTHER" id="PTHR14879">
    <property type="entry name" value="CASPASE REGULATOR, RING FINGER DOMAIN-CONTAINING"/>
    <property type="match status" value="1"/>
</dbReference>
<protein>
    <recommendedName>
        <fullName evidence="6">RING-type domain-containing protein</fullName>
    </recommendedName>
</protein>
<comment type="caution">
    <text evidence="7">The sequence shown here is derived from an EMBL/GenBank/DDBJ whole genome shotgun (WGS) entry which is preliminary data.</text>
</comment>
<feature type="region of interest" description="Disordered" evidence="5">
    <location>
        <begin position="148"/>
        <end position="277"/>
    </location>
</feature>
<dbReference type="OrthoDB" id="3045089at2759"/>
<evidence type="ECO:0000256" key="3">
    <source>
        <dbReference type="ARBA" id="ARBA00022833"/>
    </source>
</evidence>
<evidence type="ECO:0000259" key="6">
    <source>
        <dbReference type="PROSITE" id="PS50089"/>
    </source>
</evidence>
<feature type="compositionally biased region" description="Low complexity" evidence="5">
    <location>
        <begin position="184"/>
        <end position="195"/>
    </location>
</feature>
<evidence type="ECO:0000256" key="4">
    <source>
        <dbReference type="PROSITE-ProRule" id="PRU00175"/>
    </source>
</evidence>
<dbReference type="FunFam" id="3.30.40.10:FF:000110">
    <property type="entry name" value="E3 ubiquitin-protein ligase RNF34 isoform X1"/>
    <property type="match status" value="1"/>
</dbReference>
<sequence>MSTFLKSCRRILSDVPTRLSNAGITSTEECENCRANFNIIRKKYICNKCARCFCSDCLNKRILICKSCRVLSTWPIDRAELQPLKARDIKAYLSANGVSTHGCVEKEELVELALSHLGSGFQLNPIPPYSPHRTSARGVDESWVVINEQSSSTSSGDTEPHVPSSNNSSPSSHLPPDPPPPAEVPVINVVAAEEAPPSPPNDPVESESVPIPGSREQQPEEPMSTSLPHGGLVNPLLSNLVNGSGLSGSQPNLNASGSSSHRESGASSSVPQRSTSETILSISRTNISMLTDEELEKLPVKNLKILLTNHRVDFRGCCEKSELQERVKRLRSQLQENLKIDVDALSDENLCKVCMAAPIDCVLLDCGHVVTCTTCGKQMSECPICRQYVVRCVKIFRA</sequence>
<dbReference type="GO" id="GO:0005737">
    <property type="term" value="C:cytoplasm"/>
    <property type="evidence" value="ECO:0007669"/>
    <property type="project" value="TreeGrafter"/>
</dbReference>
<dbReference type="SUPFAM" id="SSF68906">
    <property type="entry name" value="SAP domain"/>
    <property type="match status" value="1"/>
</dbReference>
<dbReference type="InterPro" id="IPR013083">
    <property type="entry name" value="Znf_RING/FYVE/PHD"/>
</dbReference>
<dbReference type="Gene3D" id="1.10.720.140">
    <property type="match status" value="1"/>
</dbReference>
<feature type="domain" description="RING-type" evidence="6">
    <location>
        <begin position="351"/>
        <end position="386"/>
    </location>
</feature>